<gene>
    <name evidence="1" type="ORF">FD19_GL001034</name>
</gene>
<sequence length="291" mass="33770">MRKPRTPFKLPVRAAHHKISIWRDRLIASKNRYVINGFTLDFLCSLPIKLPQWPHQYLTVSTIATLPAPKSSGYCSIIIDDRGQVYYSGLRTNTLIMHTRSLAGLTHPAIWLLASPELFTDNCPPLHQVTAWMDNHHGFLGLGSCISRPLPWFSIHAIQSARWSPTGFYHGVYRQRHLRVRLNFNKINAVRTIAFTTTMQEDHLAPLLRQTAGLYKFVHQEYRACLSFADTTNLPAVPQGNRYELWYQHQRVNTLVTRIIETKYKYDSQHNRARALTKGWRLLLEQPTPYR</sequence>
<dbReference type="PATRIC" id="fig|1423810.4.peg.1061"/>
<protein>
    <submittedName>
        <fullName evidence="1">Uncharacterized protein</fullName>
    </submittedName>
</protein>
<evidence type="ECO:0000313" key="1">
    <source>
        <dbReference type="EMBL" id="KRM87524.1"/>
    </source>
</evidence>
<proteinExistence type="predicted"/>
<keyword evidence="2" id="KW-1185">Reference proteome</keyword>
<dbReference type="EMBL" id="AYZK01000002">
    <property type="protein sequence ID" value="KRM87524.1"/>
    <property type="molecule type" value="Genomic_DNA"/>
</dbReference>
<organism evidence="1 2">
    <name type="scientific">Lacticaseibacillus thailandensis DSM 22698 = JCM 13996</name>
    <dbReference type="NCBI Taxonomy" id="1423810"/>
    <lineage>
        <taxon>Bacteria</taxon>
        <taxon>Bacillati</taxon>
        <taxon>Bacillota</taxon>
        <taxon>Bacilli</taxon>
        <taxon>Lactobacillales</taxon>
        <taxon>Lactobacillaceae</taxon>
        <taxon>Lacticaseibacillus</taxon>
    </lineage>
</organism>
<evidence type="ECO:0000313" key="2">
    <source>
        <dbReference type="Proteomes" id="UP000051789"/>
    </source>
</evidence>
<reference evidence="1 2" key="1">
    <citation type="journal article" date="2015" name="Genome Announc.">
        <title>Expanding the biotechnology potential of lactobacilli through comparative genomics of 213 strains and associated genera.</title>
        <authorList>
            <person name="Sun Z."/>
            <person name="Harris H.M."/>
            <person name="McCann A."/>
            <person name="Guo C."/>
            <person name="Argimon S."/>
            <person name="Zhang W."/>
            <person name="Yang X."/>
            <person name="Jeffery I.B."/>
            <person name="Cooney J.C."/>
            <person name="Kagawa T.F."/>
            <person name="Liu W."/>
            <person name="Song Y."/>
            <person name="Salvetti E."/>
            <person name="Wrobel A."/>
            <person name="Rasinkangas P."/>
            <person name="Parkhill J."/>
            <person name="Rea M.C."/>
            <person name="O'Sullivan O."/>
            <person name="Ritari J."/>
            <person name="Douillard F.P."/>
            <person name="Paul Ross R."/>
            <person name="Yang R."/>
            <person name="Briner A.E."/>
            <person name="Felis G.E."/>
            <person name="de Vos W.M."/>
            <person name="Barrangou R."/>
            <person name="Klaenhammer T.R."/>
            <person name="Caufield P.W."/>
            <person name="Cui Y."/>
            <person name="Zhang H."/>
            <person name="O'Toole P.W."/>
        </authorList>
    </citation>
    <scope>NUCLEOTIDE SEQUENCE [LARGE SCALE GENOMIC DNA]</scope>
    <source>
        <strain evidence="1 2">DSM 22698</strain>
    </source>
</reference>
<dbReference type="Proteomes" id="UP000051789">
    <property type="component" value="Unassembled WGS sequence"/>
</dbReference>
<accession>A0A0R2CBX6</accession>
<dbReference type="AlphaFoldDB" id="A0A0R2CBX6"/>
<comment type="caution">
    <text evidence="1">The sequence shown here is derived from an EMBL/GenBank/DDBJ whole genome shotgun (WGS) entry which is preliminary data.</text>
</comment>
<name>A0A0R2CBX6_9LACO</name>